<dbReference type="Pfam" id="PF10626">
    <property type="entry name" value="TraO"/>
    <property type="match status" value="1"/>
</dbReference>
<gene>
    <name evidence="2" type="ORF">GCM10023187_53750</name>
</gene>
<evidence type="ECO:0000256" key="1">
    <source>
        <dbReference type="SAM" id="SignalP"/>
    </source>
</evidence>
<evidence type="ECO:0000313" key="2">
    <source>
        <dbReference type="EMBL" id="GAA4419431.1"/>
    </source>
</evidence>
<accession>A0ABP8KZT5</accession>
<sequence length="198" mass="21680">MRNVAISLLLIGLLGLVSLPVSAQLHQAGQSAVELSGGFLDGFRKPVQDNFGYFAGIAYSRYRSRYTYWKAGAHLNAKQYAYDINRVPLNQYLGEGEIYTRVVGRVSRSVVVNAGLGVAGGYEQINGGQPSIDGARIINRSSWVAGPTVALEGEFLASDRLILLARAKEYYLFRSNVVRTRFNLGIGVKFILPTSTDE</sequence>
<dbReference type="InterPro" id="IPR018899">
    <property type="entry name" value="Conjug_transposon_Tra0"/>
</dbReference>
<dbReference type="EMBL" id="BAABHB010000018">
    <property type="protein sequence ID" value="GAA4419431.1"/>
    <property type="molecule type" value="Genomic_DNA"/>
</dbReference>
<protein>
    <submittedName>
        <fullName evidence="2">Conjugal transfer protein TraO</fullName>
    </submittedName>
</protein>
<organism evidence="2 3">
    <name type="scientific">Nibrella viscosa</name>
    <dbReference type="NCBI Taxonomy" id="1084524"/>
    <lineage>
        <taxon>Bacteria</taxon>
        <taxon>Pseudomonadati</taxon>
        <taxon>Bacteroidota</taxon>
        <taxon>Cytophagia</taxon>
        <taxon>Cytophagales</taxon>
        <taxon>Spirosomataceae</taxon>
        <taxon>Nibrella</taxon>
    </lineage>
</organism>
<dbReference type="Proteomes" id="UP001500936">
    <property type="component" value="Unassembled WGS sequence"/>
</dbReference>
<keyword evidence="1" id="KW-0732">Signal</keyword>
<feature type="chain" id="PRO_5045241690" evidence="1">
    <location>
        <begin position="24"/>
        <end position="198"/>
    </location>
</feature>
<keyword evidence="3" id="KW-1185">Reference proteome</keyword>
<dbReference type="RefSeq" id="WP_345271156.1">
    <property type="nucleotide sequence ID" value="NZ_BAABHB010000018.1"/>
</dbReference>
<comment type="caution">
    <text evidence="2">The sequence shown here is derived from an EMBL/GenBank/DDBJ whole genome shotgun (WGS) entry which is preliminary data.</text>
</comment>
<proteinExistence type="predicted"/>
<name>A0ABP8KZT5_9BACT</name>
<feature type="signal peptide" evidence="1">
    <location>
        <begin position="1"/>
        <end position="23"/>
    </location>
</feature>
<reference evidence="3" key="1">
    <citation type="journal article" date="2019" name="Int. J. Syst. Evol. Microbiol.">
        <title>The Global Catalogue of Microorganisms (GCM) 10K type strain sequencing project: providing services to taxonomists for standard genome sequencing and annotation.</title>
        <authorList>
            <consortium name="The Broad Institute Genomics Platform"/>
            <consortium name="The Broad Institute Genome Sequencing Center for Infectious Disease"/>
            <person name="Wu L."/>
            <person name="Ma J."/>
        </authorList>
    </citation>
    <scope>NUCLEOTIDE SEQUENCE [LARGE SCALE GENOMIC DNA]</scope>
    <source>
        <strain evidence="3">JCM 17925</strain>
    </source>
</reference>
<evidence type="ECO:0000313" key="3">
    <source>
        <dbReference type="Proteomes" id="UP001500936"/>
    </source>
</evidence>